<dbReference type="CDD" id="cd00051">
    <property type="entry name" value="EFh"/>
    <property type="match status" value="1"/>
</dbReference>
<dbReference type="PROSITE" id="PS00018">
    <property type="entry name" value="EF_HAND_1"/>
    <property type="match status" value="3"/>
</dbReference>
<proteinExistence type="predicted"/>
<feature type="domain" description="EF-hand" evidence="3">
    <location>
        <begin position="60"/>
        <end position="95"/>
    </location>
</feature>
<dbReference type="Pfam" id="PF13499">
    <property type="entry name" value="EF-hand_7"/>
    <property type="match status" value="1"/>
</dbReference>
<evidence type="ECO:0000313" key="5">
    <source>
        <dbReference type="Proteomes" id="UP001598251"/>
    </source>
</evidence>
<name>A0ABW6ELW4_9ACTN</name>
<dbReference type="InterPro" id="IPR011992">
    <property type="entry name" value="EF-hand-dom_pair"/>
</dbReference>
<protein>
    <submittedName>
        <fullName evidence="4">EF-hand domain-containing protein</fullName>
    </submittedName>
</protein>
<keyword evidence="5" id="KW-1185">Reference proteome</keyword>
<dbReference type="Gene3D" id="1.10.238.10">
    <property type="entry name" value="EF-hand"/>
    <property type="match status" value="1"/>
</dbReference>
<evidence type="ECO:0000259" key="3">
    <source>
        <dbReference type="PROSITE" id="PS50222"/>
    </source>
</evidence>
<dbReference type="InterPro" id="IPR002048">
    <property type="entry name" value="EF_hand_dom"/>
</dbReference>
<keyword evidence="2" id="KW-0677">Repeat</keyword>
<dbReference type="Pfam" id="PF13202">
    <property type="entry name" value="EF-hand_5"/>
    <property type="match status" value="1"/>
</dbReference>
<dbReference type="PROSITE" id="PS50222">
    <property type="entry name" value="EF_HAND_2"/>
    <property type="match status" value="3"/>
</dbReference>
<gene>
    <name evidence="4" type="ORF">ACFWSS_25760</name>
</gene>
<dbReference type="Proteomes" id="UP001598251">
    <property type="component" value="Unassembled WGS sequence"/>
</dbReference>
<dbReference type="SMART" id="SM00054">
    <property type="entry name" value="EFh"/>
    <property type="match status" value="4"/>
</dbReference>
<organism evidence="4 5">
    <name type="scientific">Streptomyces sindenensis</name>
    <dbReference type="NCBI Taxonomy" id="67363"/>
    <lineage>
        <taxon>Bacteria</taxon>
        <taxon>Bacillati</taxon>
        <taxon>Actinomycetota</taxon>
        <taxon>Actinomycetes</taxon>
        <taxon>Kitasatosporales</taxon>
        <taxon>Streptomycetaceae</taxon>
        <taxon>Streptomyces</taxon>
    </lineage>
</organism>
<dbReference type="SUPFAM" id="SSF47473">
    <property type="entry name" value="EF-hand"/>
    <property type="match status" value="1"/>
</dbReference>
<dbReference type="EMBL" id="JBHXOF010000019">
    <property type="protein sequence ID" value="MFD4216279.1"/>
    <property type="molecule type" value="Genomic_DNA"/>
</dbReference>
<evidence type="ECO:0000256" key="2">
    <source>
        <dbReference type="ARBA" id="ARBA00022737"/>
    </source>
</evidence>
<keyword evidence="1" id="KW-0479">Metal-binding</keyword>
<evidence type="ECO:0000313" key="4">
    <source>
        <dbReference type="EMBL" id="MFD4216279.1"/>
    </source>
</evidence>
<dbReference type="RefSeq" id="WP_280928359.1">
    <property type="nucleotide sequence ID" value="NZ_JBHXLY010000015.1"/>
</dbReference>
<feature type="domain" description="EF-hand" evidence="3">
    <location>
        <begin position="9"/>
        <end position="44"/>
    </location>
</feature>
<dbReference type="InterPro" id="IPR018247">
    <property type="entry name" value="EF_Hand_1_Ca_BS"/>
</dbReference>
<dbReference type="PANTHER" id="PTHR45942">
    <property type="entry name" value="PROTEIN PHOSPATASE 3 REGULATORY SUBUNIT B ALPHA ISOFORM TYPE 1"/>
    <property type="match status" value="1"/>
</dbReference>
<feature type="domain" description="EF-hand" evidence="3">
    <location>
        <begin position="137"/>
        <end position="172"/>
    </location>
</feature>
<reference evidence="4 5" key="1">
    <citation type="submission" date="2024-09" db="EMBL/GenBank/DDBJ databases">
        <title>The Natural Products Discovery Center: Release of the First 8490 Sequenced Strains for Exploring Actinobacteria Biosynthetic Diversity.</title>
        <authorList>
            <person name="Kalkreuter E."/>
            <person name="Kautsar S.A."/>
            <person name="Yang D."/>
            <person name="Bader C.D."/>
            <person name="Teijaro C.N."/>
            <person name="Fluegel L."/>
            <person name="Davis C.M."/>
            <person name="Simpson J.R."/>
            <person name="Lauterbach L."/>
            <person name="Steele A.D."/>
            <person name="Gui C."/>
            <person name="Meng S."/>
            <person name="Li G."/>
            <person name="Viehrig K."/>
            <person name="Ye F."/>
            <person name="Su P."/>
            <person name="Kiefer A.F."/>
            <person name="Nichols A."/>
            <person name="Cepeda A.J."/>
            <person name="Yan W."/>
            <person name="Fan B."/>
            <person name="Jiang Y."/>
            <person name="Adhikari A."/>
            <person name="Zheng C.-J."/>
            <person name="Schuster L."/>
            <person name="Cowan T.M."/>
            <person name="Smanski M.J."/>
            <person name="Chevrette M.G."/>
            <person name="De Carvalho L.P.S."/>
            <person name="Shen B."/>
        </authorList>
    </citation>
    <scope>NUCLEOTIDE SEQUENCE [LARGE SCALE GENOMIC DNA]</scope>
    <source>
        <strain evidence="4 5">NPDC058546</strain>
    </source>
</reference>
<sequence length="187" mass="20791">MTAPVATPFVHRKIDVCFRHFDTDDNGVIDREDLLTLGAQLLSKFGEPVTSPRGVALMDGMTRFWEALLAAADQDGDQRLTRDEYRNCMTGAFVESPEGFDTSFRPLVEAVMALMDTNGDGQVDEPEFQAWQEVFRTTPEKRTEAFRKLDADGNGRLSTDELLAAVRQYYLSADADATGNWLFGAPA</sequence>
<dbReference type="Pfam" id="PF13405">
    <property type="entry name" value="EF-hand_6"/>
    <property type="match status" value="1"/>
</dbReference>
<comment type="caution">
    <text evidence="4">The sequence shown here is derived from an EMBL/GenBank/DDBJ whole genome shotgun (WGS) entry which is preliminary data.</text>
</comment>
<accession>A0ABW6ELW4</accession>
<evidence type="ECO:0000256" key="1">
    <source>
        <dbReference type="ARBA" id="ARBA00022723"/>
    </source>
</evidence>